<name>A0YC29_9GAMM</name>
<feature type="transmembrane region" description="Helical" evidence="1">
    <location>
        <begin position="215"/>
        <end position="235"/>
    </location>
</feature>
<dbReference type="eggNOG" id="COG2370">
    <property type="taxonomic scope" value="Bacteria"/>
</dbReference>
<dbReference type="InterPro" id="IPR032809">
    <property type="entry name" value="Put_HupE_UreJ"/>
</dbReference>
<keyword evidence="1" id="KW-1133">Transmembrane helix</keyword>
<evidence type="ECO:0000256" key="2">
    <source>
        <dbReference type="SAM" id="SignalP"/>
    </source>
</evidence>
<feature type="chain" id="PRO_5002630658" description="HupE/UreJ family protein" evidence="2">
    <location>
        <begin position="19"/>
        <end position="352"/>
    </location>
</feature>
<evidence type="ECO:0000313" key="3">
    <source>
        <dbReference type="EMBL" id="EAW31348.1"/>
    </source>
</evidence>
<feature type="transmembrane region" description="Helical" evidence="1">
    <location>
        <begin position="247"/>
        <end position="270"/>
    </location>
</feature>
<protein>
    <recommendedName>
        <fullName evidence="5">HupE/UreJ family protein</fullName>
    </recommendedName>
</protein>
<dbReference type="STRING" id="247633.GP2143_07359"/>
<dbReference type="EMBL" id="AAVT01000003">
    <property type="protein sequence ID" value="EAW31348.1"/>
    <property type="molecule type" value="Genomic_DNA"/>
</dbReference>
<dbReference type="AlphaFoldDB" id="A0YC29"/>
<keyword evidence="1" id="KW-0812">Transmembrane</keyword>
<keyword evidence="2" id="KW-0732">Signal</keyword>
<sequence>MKLSARIMASLVPGLLLAALTVNHAQAHLFAPSLLKFVETTQHDYKVLWKTPVKTASDTPLKPTWPDSCRVTTESPPLREGTGTVSSWTLRCDQLGDEGFIGQTLGVIGLAQNQASAMVMLSLRDGRHYQSVLNTEKPEFLIPQAPSQIAVMTEYPTLGIEHIWGGIDHLMFVFGLLLLVGSGLRLFWTITAFTVGHSVTLAVVTLGLLTYPVALIEFTIALSIFILALELARIINTPNNQGLFGRYPWIVAGGFGLLHGMGFAGALANIGLPQNNVPLALLFFNIGIEIGQIIFVLLALALWWCIKRTLLLKQGALKQDAVGHDHLLPIPVYMLGGLSAMWCIERGLVLLS</sequence>
<organism evidence="3 4">
    <name type="scientific">marine gamma proteobacterium HTCC2143</name>
    <dbReference type="NCBI Taxonomy" id="247633"/>
    <lineage>
        <taxon>Bacteria</taxon>
        <taxon>Pseudomonadati</taxon>
        <taxon>Pseudomonadota</taxon>
        <taxon>Gammaproteobacteria</taxon>
        <taxon>Cellvibrionales</taxon>
        <taxon>Spongiibacteraceae</taxon>
        <taxon>BD1-7 clade</taxon>
    </lineage>
</organism>
<gene>
    <name evidence="3" type="ORF">GP2143_07359</name>
</gene>
<proteinExistence type="predicted"/>
<evidence type="ECO:0000256" key="1">
    <source>
        <dbReference type="SAM" id="Phobius"/>
    </source>
</evidence>
<reference evidence="3 4" key="1">
    <citation type="journal article" date="2010" name="J. Bacteriol.">
        <title>Genome sequence of the oligotrophic marine Gammaproteobacterium HTCC2143, isolated from the Oregon Coast.</title>
        <authorList>
            <person name="Oh H.M."/>
            <person name="Kang I."/>
            <person name="Ferriera S."/>
            <person name="Giovannoni S.J."/>
            <person name="Cho J.C."/>
        </authorList>
    </citation>
    <scope>NUCLEOTIDE SEQUENCE [LARGE SCALE GENOMIC DNA]</scope>
    <source>
        <strain evidence="3 4">HTCC2143</strain>
    </source>
</reference>
<accession>A0YC29</accession>
<comment type="caution">
    <text evidence="3">The sequence shown here is derived from an EMBL/GenBank/DDBJ whole genome shotgun (WGS) entry which is preliminary data.</text>
</comment>
<keyword evidence="4" id="KW-1185">Reference proteome</keyword>
<dbReference type="OrthoDB" id="9808870at2"/>
<feature type="transmembrane region" description="Helical" evidence="1">
    <location>
        <begin position="282"/>
        <end position="306"/>
    </location>
</feature>
<dbReference type="Pfam" id="PF13795">
    <property type="entry name" value="HupE_UreJ_2"/>
    <property type="match status" value="1"/>
</dbReference>
<dbReference type="Proteomes" id="UP000004931">
    <property type="component" value="Unassembled WGS sequence"/>
</dbReference>
<evidence type="ECO:0008006" key="5">
    <source>
        <dbReference type="Google" id="ProtNLM"/>
    </source>
</evidence>
<evidence type="ECO:0000313" key="4">
    <source>
        <dbReference type="Proteomes" id="UP000004931"/>
    </source>
</evidence>
<feature type="signal peptide" evidence="2">
    <location>
        <begin position="1"/>
        <end position="18"/>
    </location>
</feature>
<keyword evidence="1" id="KW-0472">Membrane</keyword>